<comment type="caution">
    <text evidence="1">The sequence shown here is derived from an EMBL/GenBank/DDBJ whole genome shotgun (WGS) entry which is preliminary data.</text>
</comment>
<dbReference type="AlphaFoldDB" id="A0A4Z2JH31"/>
<dbReference type="Proteomes" id="UP000314294">
    <property type="component" value="Unassembled WGS sequence"/>
</dbReference>
<gene>
    <name evidence="1" type="ORF">EYF80_000545</name>
</gene>
<dbReference type="EMBL" id="SRLO01000002">
    <property type="protein sequence ID" value="TNN89257.1"/>
    <property type="molecule type" value="Genomic_DNA"/>
</dbReference>
<protein>
    <submittedName>
        <fullName evidence="1">Uncharacterized protein</fullName>
    </submittedName>
</protein>
<sequence length="73" mass="8609">MEEEMLHLSQIEDCVRHTECGRAITNDFAFCERHASMKRKGFIDDKRHIEYQQTLQANSIHDCLKYSTLPPQI</sequence>
<organism evidence="1 2">
    <name type="scientific">Liparis tanakae</name>
    <name type="common">Tanaka's snailfish</name>
    <dbReference type="NCBI Taxonomy" id="230148"/>
    <lineage>
        <taxon>Eukaryota</taxon>
        <taxon>Metazoa</taxon>
        <taxon>Chordata</taxon>
        <taxon>Craniata</taxon>
        <taxon>Vertebrata</taxon>
        <taxon>Euteleostomi</taxon>
        <taxon>Actinopterygii</taxon>
        <taxon>Neopterygii</taxon>
        <taxon>Teleostei</taxon>
        <taxon>Neoteleostei</taxon>
        <taxon>Acanthomorphata</taxon>
        <taxon>Eupercaria</taxon>
        <taxon>Perciformes</taxon>
        <taxon>Cottioidei</taxon>
        <taxon>Cottales</taxon>
        <taxon>Liparidae</taxon>
        <taxon>Liparis</taxon>
    </lineage>
</organism>
<reference evidence="1 2" key="1">
    <citation type="submission" date="2019-03" db="EMBL/GenBank/DDBJ databases">
        <title>First draft genome of Liparis tanakae, snailfish: a comprehensive survey of snailfish specific genes.</title>
        <authorList>
            <person name="Kim W."/>
            <person name="Song I."/>
            <person name="Jeong J.-H."/>
            <person name="Kim D."/>
            <person name="Kim S."/>
            <person name="Ryu S."/>
            <person name="Song J.Y."/>
            <person name="Lee S.K."/>
        </authorList>
    </citation>
    <scope>NUCLEOTIDE SEQUENCE [LARGE SCALE GENOMIC DNA]</scope>
    <source>
        <tissue evidence="1">Muscle</tissue>
    </source>
</reference>
<evidence type="ECO:0000313" key="2">
    <source>
        <dbReference type="Proteomes" id="UP000314294"/>
    </source>
</evidence>
<keyword evidence="2" id="KW-1185">Reference proteome</keyword>
<proteinExistence type="predicted"/>
<evidence type="ECO:0000313" key="1">
    <source>
        <dbReference type="EMBL" id="TNN89257.1"/>
    </source>
</evidence>
<accession>A0A4Z2JH31</accession>
<name>A0A4Z2JH31_9TELE</name>